<dbReference type="InterPro" id="IPR029229">
    <property type="entry name" value="Alkyl_sulf_C"/>
</dbReference>
<feature type="domain" description="Metallo-beta-lactamase" evidence="5">
    <location>
        <begin position="95"/>
        <end position="321"/>
    </location>
</feature>
<dbReference type="Gene3D" id="1.25.40.880">
    <property type="entry name" value="Alkyl sulfatase, dimerisation domain"/>
    <property type="match status" value="1"/>
</dbReference>
<reference evidence="6 7" key="1">
    <citation type="submission" date="2017-03" db="EMBL/GenBank/DDBJ databases">
        <title>Genomes of endolithic fungi from Antarctica.</title>
        <authorList>
            <person name="Coleine C."/>
            <person name="Masonjones S."/>
            <person name="Stajich J.E."/>
        </authorList>
    </citation>
    <scope>NUCLEOTIDE SEQUENCE [LARGE SCALE GENOMIC DNA]</scope>
    <source>
        <strain evidence="6 7">CCFEE 6314</strain>
    </source>
</reference>
<dbReference type="Pfam" id="PF00753">
    <property type="entry name" value="Lactamase_B"/>
    <property type="match status" value="1"/>
</dbReference>
<evidence type="ECO:0000313" key="6">
    <source>
        <dbReference type="EMBL" id="RVX72883.1"/>
    </source>
</evidence>
<evidence type="ECO:0000256" key="1">
    <source>
        <dbReference type="ARBA" id="ARBA00022723"/>
    </source>
</evidence>
<dbReference type="SUPFAM" id="SSF55718">
    <property type="entry name" value="SCP-like"/>
    <property type="match status" value="1"/>
</dbReference>
<dbReference type="InterPro" id="IPR038536">
    <property type="entry name" value="Alkyl/aryl-sulf_dimr_sf"/>
</dbReference>
<dbReference type="FunFam" id="3.60.15.30:FF:000001">
    <property type="entry name" value="Alkyl/aryl-sulfatase BDS1"/>
    <property type="match status" value="1"/>
</dbReference>
<proteinExistence type="inferred from homology"/>
<dbReference type="InterPro" id="IPR001279">
    <property type="entry name" value="Metallo-B-lactamas"/>
</dbReference>
<comment type="caution">
    <text evidence="6">The sequence shown here is derived from an EMBL/GenBank/DDBJ whole genome shotgun (WGS) entry which is preliminary data.</text>
</comment>
<evidence type="ECO:0000259" key="5">
    <source>
        <dbReference type="SMART" id="SM00849"/>
    </source>
</evidence>
<dbReference type="InterPro" id="IPR036527">
    <property type="entry name" value="SCP2_sterol-bd_dom_sf"/>
</dbReference>
<evidence type="ECO:0000256" key="3">
    <source>
        <dbReference type="ARBA" id="ARBA00022833"/>
    </source>
</evidence>
<keyword evidence="3" id="KW-0862">Zinc</keyword>
<dbReference type="GO" id="GO:0046983">
    <property type="term" value="F:protein dimerization activity"/>
    <property type="evidence" value="ECO:0007669"/>
    <property type="project" value="InterPro"/>
</dbReference>
<dbReference type="InterPro" id="IPR044097">
    <property type="entry name" value="Bds1/SdsA1_MBL-fold"/>
</dbReference>
<dbReference type="Pfam" id="PF14863">
    <property type="entry name" value="Alkyl_sulf_dimr"/>
    <property type="match status" value="1"/>
</dbReference>
<dbReference type="PANTHER" id="PTHR43223:SF1">
    <property type="entry name" value="ALKYL_ARYL-SULFATASE BDS1"/>
    <property type="match status" value="1"/>
</dbReference>
<protein>
    <recommendedName>
        <fullName evidence="5">Metallo-beta-lactamase domain-containing protein</fullName>
    </recommendedName>
</protein>
<dbReference type="PANTHER" id="PTHR43223">
    <property type="entry name" value="ALKYL/ARYL-SULFATASE"/>
    <property type="match status" value="1"/>
</dbReference>
<evidence type="ECO:0000256" key="2">
    <source>
        <dbReference type="ARBA" id="ARBA00022801"/>
    </source>
</evidence>
<dbReference type="Gene3D" id="3.30.1050.10">
    <property type="entry name" value="SCP2 sterol-binding domain"/>
    <property type="match status" value="1"/>
</dbReference>
<organism evidence="6 7">
    <name type="scientific">Exophiala mesophila</name>
    <name type="common">Black yeast-like fungus</name>
    <dbReference type="NCBI Taxonomy" id="212818"/>
    <lineage>
        <taxon>Eukaryota</taxon>
        <taxon>Fungi</taxon>
        <taxon>Dikarya</taxon>
        <taxon>Ascomycota</taxon>
        <taxon>Pezizomycotina</taxon>
        <taxon>Eurotiomycetes</taxon>
        <taxon>Chaetothyriomycetidae</taxon>
        <taxon>Chaetothyriales</taxon>
        <taxon>Herpotrichiellaceae</taxon>
        <taxon>Exophiala</taxon>
    </lineage>
</organism>
<comment type="similarity">
    <text evidence="4">Belongs to the metallo-beta-lactamase superfamily. Type III sulfatase family.</text>
</comment>
<dbReference type="CDD" id="cd07710">
    <property type="entry name" value="arylsulfatase_Sdsa1-like_MBL-fold"/>
    <property type="match status" value="1"/>
</dbReference>
<name>A0A438NAU1_EXOME</name>
<dbReference type="GO" id="GO:0018741">
    <property type="term" value="F:linear primary-alkylsulfatase activity"/>
    <property type="evidence" value="ECO:0007669"/>
    <property type="project" value="InterPro"/>
</dbReference>
<dbReference type="GO" id="GO:0018909">
    <property type="term" value="P:dodecyl sulfate metabolic process"/>
    <property type="evidence" value="ECO:0007669"/>
    <property type="project" value="InterPro"/>
</dbReference>
<sequence>MAVYHSPPASALTPSFADVQDFVDADRGLIASLKPCVIKNANGKVVWNNDEFDFMHKSPCPSTVDPKLWRQGQLLSKQGLYRVTDSIHQIRGFDISHMTVVEGRSGVIVIDPLISCECAAAALKFYQQHRGVRPIKALIYTHSHVDHYGGAAGLFPDLKNDAAPDGVPVIAPEGFMEEALSENILAGPIMRRRAAHMYGAQLPRCAAGSVGVGLGMGTSSGRVSLIPPTTIISHTSQQISIDGVAIVFQMVPNTEAPSEMNMYFPQERALLIAECAGHSLHNIITPRGALVRDAKAWARYLDESLTLFCDAAGSDVLLSSHGWPTWGAANVKKYIAEQRDLYGYCHDQTVRLMNCGLNGAEIAETFVLPPNLRRAWHAQGFYGSVSHNVKGIYQRYMTWYDGRAENLWKWPPKEEGSRYVQAFGGPQETLRKAKQFFADGDLRFAATILSHLVASQEEYTQPIQEESREALAQVFERLGLGSENALWRNIYLCQSRDLKQGPRRMVQGSPLQAGLPPQLSIQDSFSALSVSINGEDACRHNGTIHIGIQLEDLNQAWALILSNGVLTSRQYGNLKTLEAIPQDCVITLNVSQLRDLLTGKADFESLSVLSGRPAMLAKILSFAGIEMKNGPPASHL</sequence>
<dbReference type="AlphaFoldDB" id="A0A438NAU1"/>
<dbReference type="Pfam" id="PF14864">
    <property type="entry name" value="Alkyl_sulf_C"/>
    <property type="match status" value="1"/>
</dbReference>
<dbReference type="SMART" id="SM00849">
    <property type="entry name" value="Lactamase_B"/>
    <property type="match status" value="1"/>
</dbReference>
<dbReference type="InterPro" id="IPR052195">
    <property type="entry name" value="Bact_Alkyl/Aryl-Sulfatase"/>
</dbReference>
<evidence type="ECO:0000313" key="7">
    <source>
        <dbReference type="Proteomes" id="UP000288859"/>
    </source>
</evidence>
<evidence type="ECO:0000256" key="4">
    <source>
        <dbReference type="ARBA" id="ARBA00033751"/>
    </source>
</evidence>
<dbReference type="GO" id="GO:0046872">
    <property type="term" value="F:metal ion binding"/>
    <property type="evidence" value="ECO:0007669"/>
    <property type="project" value="UniProtKB-KW"/>
</dbReference>
<dbReference type="OrthoDB" id="449487at2759"/>
<keyword evidence="2" id="KW-0378">Hydrolase</keyword>
<dbReference type="InterPro" id="IPR036866">
    <property type="entry name" value="RibonucZ/Hydroxyglut_hydro"/>
</dbReference>
<accession>A0A438NAU1</accession>
<dbReference type="EMBL" id="NAJM01000010">
    <property type="protein sequence ID" value="RVX72883.1"/>
    <property type="molecule type" value="Genomic_DNA"/>
</dbReference>
<dbReference type="Gene3D" id="3.60.15.30">
    <property type="entry name" value="Metallo-beta-lactamase domain"/>
    <property type="match status" value="1"/>
</dbReference>
<dbReference type="InterPro" id="IPR029228">
    <property type="entry name" value="Alkyl_sulf_dimr"/>
</dbReference>
<gene>
    <name evidence="6" type="ORF">B0A52_03236</name>
</gene>
<dbReference type="SUPFAM" id="SSF56281">
    <property type="entry name" value="Metallo-hydrolase/oxidoreductase"/>
    <property type="match status" value="1"/>
</dbReference>
<keyword evidence="1" id="KW-0479">Metal-binding</keyword>
<dbReference type="Proteomes" id="UP000288859">
    <property type="component" value="Unassembled WGS sequence"/>
</dbReference>